<evidence type="ECO:0000256" key="1">
    <source>
        <dbReference type="ARBA" id="ARBA00022679"/>
    </source>
</evidence>
<reference evidence="3" key="1">
    <citation type="journal article" date="2015" name="Nature">
        <title>Complex archaea that bridge the gap between prokaryotes and eukaryotes.</title>
        <authorList>
            <person name="Spang A."/>
            <person name="Saw J.H."/>
            <person name="Jorgensen S.L."/>
            <person name="Zaremba-Niedzwiedzka K."/>
            <person name="Martijn J."/>
            <person name="Lind A.E."/>
            <person name="van Eijk R."/>
            <person name="Schleper C."/>
            <person name="Guy L."/>
            <person name="Ettema T.J."/>
        </authorList>
    </citation>
    <scope>NUCLEOTIDE SEQUENCE</scope>
</reference>
<feature type="domain" description="MaoC-like" evidence="2">
    <location>
        <begin position="34"/>
        <end position="134"/>
    </location>
</feature>
<dbReference type="AlphaFoldDB" id="A0A0F9RI92"/>
<evidence type="ECO:0000259" key="2">
    <source>
        <dbReference type="Pfam" id="PF01575"/>
    </source>
</evidence>
<dbReference type="EMBL" id="LAZR01001167">
    <property type="protein sequence ID" value="KKN49472.1"/>
    <property type="molecule type" value="Genomic_DNA"/>
</dbReference>
<dbReference type="GO" id="GO:0005835">
    <property type="term" value="C:fatty acid synthase complex"/>
    <property type="evidence" value="ECO:0007669"/>
    <property type="project" value="InterPro"/>
</dbReference>
<dbReference type="InterPro" id="IPR029069">
    <property type="entry name" value="HotDog_dom_sf"/>
</dbReference>
<dbReference type="InterPro" id="IPR003965">
    <property type="entry name" value="Fatty_acid_synthase"/>
</dbReference>
<comment type="caution">
    <text evidence="3">The sequence shown here is derived from an EMBL/GenBank/DDBJ whole genome shotgun (WGS) entry which is preliminary data.</text>
</comment>
<evidence type="ECO:0000313" key="3">
    <source>
        <dbReference type="EMBL" id="KKN49472.1"/>
    </source>
</evidence>
<dbReference type="InterPro" id="IPR050830">
    <property type="entry name" value="Fungal_FAS"/>
</dbReference>
<dbReference type="Pfam" id="PF01575">
    <property type="entry name" value="MaoC_dehydratas"/>
    <property type="match status" value="1"/>
</dbReference>
<dbReference type="CDD" id="cd03441">
    <property type="entry name" value="R_hydratase_like"/>
    <property type="match status" value="1"/>
</dbReference>
<sequence>MLLLQPVLEKEDINMVKISDLLVGQVIKNEFNGISRDLLKKYAKASGDTNPIHTNDVIAERAGLKGVIAHGLFSFGFISKLFEDFLDHGKHGSLIDISVEMRGMVRVGDHLLTEAKITKIENKRVYFDVTQTTSTKVDVKDKNGNIVRQFEAGERGYISEKDIERGLVKTKEVEDGILTYRERIATPGQAIIEFFE</sequence>
<organism evidence="3">
    <name type="scientific">marine sediment metagenome</name>
    <dbReference type="NCBI Taxonomy" id="412755"/>
    <lineage>
        <taxon>unclassified sequences</taxon>
        <taxon>metagenomes</taxon>
        <taxon>ecological metagenomes</taxon>
    </lineage>
</organism>
<dbReference type="Gene3D" id="3.10.129.10">
    <property type="entry name" value="Hotdog Thioesterase"/>
    <property type="match status" value="1"/>
</dbReference>
<dbReference type="GO" id="GO:0006633">
    <property type="term" value="P:fatty acid biosynthetic process"/>
    <property type="evidence" value="ECO:0007669"/>
    <property type="project" value="InterPro"/>
</dbReference>
<dbReference type="InterPro" id="IPR002539">
    <property type="entry name" value="MaoC-like_dom"/>
</dbReference>
<proteinExistence type="predicted"/>
<gene>
    <name evidence="3" type="ORF">LCGC14_0642650</name>
</gene>
<accession>A0A0F9RI92</accession>
<protein>
    <recommendedName>
        <fullName evidence="2">MaoC-like domain-containing protein</fullName>
    </recommendedName>
</protein>
<name>A0A0F9RI92_9ZZZZ</name>
<keyword evidence="1" id="KW-0808">Transferase</keyword>
<dbReference type="GO" id="GO:0004312">
    <property type="term" value="F:fatty acid synthase activity"/>
    <property type="evidence" value="ECO:0007669"/>
    <property type="project" value="InterPro"/>
</dbReference>
<dbReference type="PANTHER" id="PTHR10982">
    <property type="entry name" value="MALONYL COA-ACYL CARRIER PROTEIN TRANSACYLASE"/>
    <property type="match status" value="1"/>
</dbReference>
<dbReference type="SUPFAM" id="SSF54637">
    <property type="entry name" value="Thioesterase/thiol ester dehydrase-isomerase"/>
    <property type="match status" value="1"/>
</dbReference>
<dbReference type="PRINTS" id="PR01483">
    <property type="entry name" value="FASYNTHASE"/>
</dbReference>
<dbReference type="PANTHER" id="PTHR10982:SF21">
    <property type="entry name" value="FATTY ACID SYNTHASE SUBUNIT BETA"/>
    <property type="match status" value="1"/>
</dbReference>